<dbReference type="InterPro" id="IPR015890">
    <property type="entry name" value="Chorismate_C"/>
</dbReference>
<dbReference type="Pfam" id="PF01063">
    <property type="entry name" value="Aminotran_4"/>
    <property type="match status" value="1"/>
</dbReference>
<protein>
    <submittedName>
        <fullName evidence="2">Para-aminobenzoate synthase, subunit I</fullName>
    </submittedName>
</protein>
<accession>A0A7U7GF70</accession>
<gene>
    <name evidence="2" type="ORF">BN874_690059</name>
</gene>
<feature type="domain" description="Chorismate-utilising enzyme C-terminal" evidence="1">
    <location>
        <begin position="138"/>
        <end position="391"/>
    </location>
</feature>
<dbReference type="GO" id="GO:0046820">
    <property type="term" value="F:4-amino-4-deoxychorismate synthase activity"/>
    <property type="evidence" value="ECO:0007669"/>
    <property type="project" value="TreeGrafter"/>
</dbReference>
<evidence type="ECO:0000313" key="3">
    <source>
        <dbReference type="Proteomes" id="UP000019184"/>
    </source>
</evidence>
<dbReference type="InterPro" id="IPR005802">
    <property type="entry name" value="ADC_synth_comp_1"/>
</dbReference>
<dbReference type="OrthoDB" id="9803598at2"/>
<dbReference type="InterPro" id="IPR001544">
    <property type="entry name" value="Aminotrans_IV"/>
</dbReference>
<proteinExistence type="predicted"/>
<dbReference type="SUPFAM" id="SSF56752">
    <property type="entry name" value="D-aminoacid aminotransferase-like PLP-dependent enzymes"/>
    <property type="match status" value="1"/>
</dbReference>
<keyword evidence="3" id="KW-1185">Reference proteome</keyword>
<dbReference type="AlphaFoldDB" id="A0A7U7GF70"/>
<dbReference type="SUPFAM" id="SSF56322">
    <property type="entry name" value="ADC synthase"/>
    <property type="match status" value="1"/>
</dbReference>
<dbReference type="PANTHER" id="PTHR11236">
    <property type="entry name" value="AMINOBENZOATE/ANTHRANILATE SYNTHASE"/>
    <property type="match status" value="1"/>
</dbReference>
<evidence type="ECO:0000259" key="1">
    <source>
        <dbReference type="Pfam" id="PF00425"/>
    </source>
</evidence>
<dbReference type="InterPro" id="IPR043131">
    <property type="entry name" value="BCAT-like_N"/>
</dbReference>
<dbReference type="PANTHER" id="PTHR11236:SF50">
    <property type="entry name" value="AMINODEOXYCHORISMATE SYNTHASE COMPONENT 1"/>
    <property type="match status" value="1"/>
</dbReference>
<dbReference type="InterPro" id="IPR043132">
    <property type="entry name" value="BCAT-like_C"/>
</dbReference>
<dbReference type="GO" id="GO:0009396">
    <property type="term" value="P:folic acid-containing compound biosynthetic process"/>
    <property type="evidence" value="ECO:0007669"/>
    <property type="project" value="InterPro"/>
</dbReference>
<dbReference type="EMBL" id="CBTK010000286">
    <property type="protein sequence ID" value="CDH47009.1"/>
    <property type="molecule type" value="Genomic_DNA"/>
</dbReference>
<name>A0A7U7GF70_9GAMM</name>
<dbReference type="Gene3D" id="3.60.120.10">
    <property type="entry name" value="Anthranilate synthase"/>
    <property type="match status" value="1"/>
</dbReference>
<dbReference type="Proteomes" id="UP000019184">
    <property type="component" value="Unassembled WGS sequence"/>
</dbReference>
<dbReference type="Pfam" id="PF00425">
    <property type="entry name" value="Chorismate_bind"/>
    <property type="match status" value="1"/>
</dbReference>
<comment type="caution">
    <text evidence="2">The sequence shown here is derived from an EMBL/GenBank/DDBJ whole genome shotgun (WGS) entry which is preliminary data.</text>
</comment>
<dbReference type="PRINTS" id="PR00095">
    <property type="entry name" value="ANTSNTHASEI"/>
</dbReference>
<dbReference type="InterPro" id="IPR005801">
    <property type="entry name" value="ADC_synthase"/>
</dbReference>
<dbReference type="GO" id="GO:0000162">
    <property type="term" value="P:L-tryptophan biosynthetic process"/>
    <property type="evidence" value="ECO:0007669"/>
    <property type="project" value="TreeGrafter"/>
</dbReference>
<reference evidence="2 3" key="1">
    <citation type="journal article" date="2014" name="ISME J.">
        <title>Candidatus Competibacter-lineage genomes retrieved from metagenomes reveal functional metabolic diversity.</title>
        <authorList>
            <person name="McIlroy S.J."/>
            <person name="Albertsen M."/>
            <person name="Andresen E.K."/>
            <person name="Saunders A.M."/>
            <person name="Kristiansen R."/>
            <person name="Stokholm-Bjerregaard M."/>
            <person name="Nielsen K.L."/>
            <person name="Nielsen P.H."/>
        </authorList>
    </citation>
    <scope>NUCLEOTIDE SEQUENCE [LARGE SCALE GENOMIC DNA]</scope>
    <source>
        <strain evidence="2 3">Run_B_J11</strain>
    </source>
</reference>
<dbReference type="Gene3D" id="3.20.10.10">
    <property type="entry name" value="D-amino Acid Aminotransferase, subunit A, domain 2"/>
    <property type="match status" value="1"/>
</dbReference>
<dbReference type="Gene3D" id="3.30.470.10">
    <property type="match status" value="1"/>
</dbReference>
<dbReference type="InterPro" id="IPR019999">
    <property type="entry name" value="Anth_synth_I-like"/>
</dbReference>
<organism evidence="2 3">
    <name type="scientific">Candidatus Contendobacter odensis Run_B_J11</name>
    <dbReference type="NCBI Taxonomy" id="1400861"/>
    <lineage>
        <taxon>Bacteria</taxon>
        <taxon>Pseudomonadati</taxon>
        <taxon>Pseudomonadota</taxon>
        <taxon>Gammaproteobacteria</taxon>
        <taxon>Candidatus Competibacteraceae</taxon>
        <taxon>Candidatus Contendibacter</taxon>
    </lineage>
</organism>
<evidence type="ECO:0000313" key="2">
    <source>
        <dbReference type="EMBL" id="CDH47009.1"/>
    </source>
</evidence>
<dbReference type="NCBIfam" id="TIGR00553">
    <property type="entry name" value="pabB"/>
    <property type="match status" value="1"/>
</dbReference>
<dbReference type="InterPro" id="IPR036038">
    <property type="entry name" value="Aminotransferase-like"/>
</dbReference>
<sequence length="606" mass="67855">MRFTDLKKRNDAVEVSADSRDRTDAIANTVCIQDGRRGFRFAHPVQIVVARRADEVVPALHTIETAVTQHRRYAAGFISYEAAAAYDLAVHQPAPDLPLLWFGLYAQAEPIHDWQSLISNEFAPDAYTVGPWQPALSRADYERAVARIKDYLARGHSYQVNYTFPLHADFDGDPWALFTHLATAQQAEYAAFINTGRFVIGSASPELFFQLDGHRLSAKPMKGTAMRGRTLAEDEACIAGLRQSEKNRAENLMVVDLIRNDMGRVAQVGSVAVPRLFEVERYPTLLQMTSTVTARTTTSVTEILARMFPCASITGAPKVRTMEIIRELEPQPRGVYTGAIGFIGPDRQARFSVAIRTVLVDRERRQAGYGVGSGLVWDSDTASEYEECRLKARVLTTPRPWFQLLEALLWEPDSGYFLWAEHWARLADTAVYFNVPLDRVAIEAGLANRALTLNQASKVRLRINLNGAFSLEVEPLERGVLPQPVRVGLAREPVDSGMIWLYHKTTRREIYDAARATRPDCDEVILWNERGELTEACTANVVLEDRAGDWVTPPVMSGLLAGTFRGKLLTIGRIRERVLTRADLAEARGLYLINAVRKWQETALIS</sequence>